<reference evidence="1" key="1">
    <citation type="journal article" date="2014" name="Front. Microbiol.">
        <title>High frequency of phylogenetically diverse reductive dehalogenase-homologous genes in deep subseafloor sedimentary metagenomes.</title>
        <authorList>
            <person name="Kawai M."/>
            <person name="Futagami T."/>
            <person name="Toyoda A."/>
            <person name="Takaki Y."/>
            <person name="Nishi S."/>
            <person name="Hori S."/>
            <person name="Arai W."/>
            <person name="Tsubouchi T."/>
            <person name="Morono Y."/>
            <person name="Uchiyama I."/>
            <person name="Ito T."/>
            <person name="Fujiyama A."/>
            <person name="Inagaki F."/>
            <person name="Takami H."/>
        </authorList>
    </citation>
    <scope>NUCLEOTIDE SEQUENCE</scope>
    <source>
        <strain evidence="1">Expedition CK06-06</strain>
    </source>
</reference>
<protein>
    <submittedName>
        <fullName evidence="1">Uncharacterized protein</fullName>
    </submittedName>
</protein>
<accession>X1CRT2</accession>
<proteinExistence type="predicted"/>
<evidence type="ECO:0000313" key="1">
    <source>
        <dbReference type="EMBL" id="GAH10477.1"/>
    </source>
</evidence>
<organism evidence="1">
    <name type="scientific">marine sediment metagenome</name>
    <dbReference type="NCBI Taxonomy" id="412755"/>
    <lineage>
        <taxon>unclassified sequences</taxon>
        <taxon>metagenomes</taxon>
        <taxon>ecological metagenomes</taxon>
    </lineage>
</organism>
<gene>
    <name evidence="1" type="ORF">S01H4_62975</name>
</gene>
<sequence length="43" mass="4391">AILVTKVAASVVTVGVVVDADVVKVASLPSAVPAEFLAWALKW</sequence>
<dbReference type="EMBL" id="BART01037731">
    <property type="protein sequence ID" value="GAH10477.1"/>
    <property type="molecule type" value="Genomic_DNA"/>
</dbReference>
<name>X1CRT2_9ZZZZ</name>
<feature type="non-terminal residue" evidence="1">
    <location>
        <position position="1"/>
    </location>
</feature>
<comment type="caution">
    <text evidence="1">The sequence shown here is derived from an EMBL/GenBank/DDBJ whole genome shotgun (WGS) entry which is preliminary data.</text>
</comment>
<dbReference type="AlphaFoldDB" id="X1CRT2"/>